<comment type="caution">
    <text evidence="3">The sequence shown here is derived from an EMBL/GenBank/DDBJ whole genome shotgun (WGS) entry which is preliminary data.</text>
</comment>
<protein>
    <submittedName>
        <fullName evidence="3">Uncharacterized protein</fullName>
    </submittedName>
</protein>
<evidence type="ECO:0000313" key="4">
    <source>
        <dbReference type="Proteomes" id="UP001634007"/>
    </source>
</evidence>
<dbReference type="AlphaFoldDB" id="A0ABD3LGX4"/>
<feature type="compositionally biased region" description="Basic and acidic residues" evidence="1">
    <location>
        <begin position="82"/>
        <end position="97"/>
    </location>
</feature>
<dbReference type="EMBL" id="JBJKBG010000002">
    <property type="protein sequence ID" value="KAL3750733.1"/>
    <property type="molecule type" value="Genomic_DNA"/>
</dbReference>
<keyword evidence="2" id="KW-1133">Transmembrane helix</keyword>
<name>A0ABD3LGX4_EUCGL</name>
<organism evidence="3 4">
    <name type="scientific">Eucalyptus globulus</name>
    <name type="common">Tasmanian blue gum</name>
    <dbReference type="NCBI Taxonomy" id="34317"/>
    <lineage>
        <taxon>Eukaryota</taxon>
        <taxon>Viridiplantae</taxon>
        <taxon>Streptophyta</taxon>
        <taxon>Embryophyta</taxon>
        <taxon>Tracheophyta</taxon>
        <taxon>Spermatophyta</taxon>
        <taxon>Magnoliopsida</taxon>
        <taxon>eudicotyledons</taxon>
        <taxon>Gunneridae</taxon>
        <taxon>Pentapetalae</taxon>
        <taxon>rosids</taxon>
        <taxon>malvids</taxon>
        <taxon>Myrtales</taxon>
        <taxon>Myrtaceae</taxon>
        <taxon>Myrtoideae</taxon>
        <taxon>Eucalypteae</taxon>
        <taxon>Eucalyptus</taxon>
    </lineage>
</organism>
<feature type="transmembrane region" description="Helical" evidence="2">
    <location>
        <begin position="38"/>
        <end position="58"/>
    </location>
</feature>
<sequence>MENSNYPQTYPAFEYFPPPSAWIDPNSVSSDDNNTPTWVIVGVVIVVVMLCGFLFYYIQRREKKIREKAASKTIKPPPPTTPEEKKDPPPTKKKPDATPKNPATPANPPPMGIPISYPGHCPACGHGGGLHTFSYTCPLCKHKTECNVAYPPKK</sequence>
<gene>
    <name evidence="3" type="ORF">ACJRO7_011689</name>
</gene>
<accession>A0ABD3LGX4</accession>
<reference evidence="3 4" key="1">
    <citation type="submission" date="2024-11" db="EMBL/GenBank/DDBJ databases">
        <title>Chromosome-level genome assembly of Eucalyptus globulus Labill. provides insights into its genome evolution.</title>
        <authorList>
            <person name="Li X."/>
        </authorList>
    </citation>
    <scope>NUCLEOTIDE SEQUENCE [LARGE SCALE GENOMIC DNA]</scope>
    <source>
        <strain evidence="3">CL2024</strain>
        <tissue evidence="3">Fresh tender leaves</tissue>
    </source>
</reference>
<keyword evidence="2" id="KW-0472">Membrane</keyword>
<evidence type="ECO:0000256" key="1">
    <source>
        <dbReference type="SAM" id="MobiDB-lite"/>
    </source>
</evidence>
<evidence type="ECO:0000256" key="2">
    <source>
        <dbReference type="SAM" id="Phobius"/>
    </source>
</evidence>
<dbReference type="Proteomes" id="UP001634007">
    <property type="component" value="Unassembled WGS sequence"/>
</dbReference>
<keyword evidence="2" id="KW-0812">Transmembrane</keyword>
<keyword evidence="4" id="KW-1185">Reference proteome</keyword>
<feature type="region of interest" description="Disordered" evidence="1">
    <location>
        <begin position="68"/>
        <end position="111"/>
    </location>
</feature>
<proteinExistence type="predicted"/>
<evidence type="ECO:0000313" key="3">
    <source>
        <dbReference type="EMBL" id="KAL3750733.1"/>
    </source>
</evidence>